<evidence type="ECO:0000256" key="3">
    <source>
        <dbReference type="ARBA" id="ARBA00022840"/>
    </source>
</evidence>
<evidence type="ECO:0000256" key="1">
    <source>
        <dbReference type="ARBA" id="ARBA00008020"/>
    </source>
</evidence>
<dbReference type="InterPro" id="IPR027413">
    <property type="entry name" value="GROEL-like_equatorial_sf"/>
</dbReference>
<dbReference type="Pfam" id="PF00118">
    <property type="entry name" value="Cpn60_TCP1"/>
    <property type="match status" value="1"/>
</dbReference>
<dbReference type="OrthoDB" id="9393833at2759"/>
<accession>A0A6J0TUZ7</accession>
<keyword evidence="6" id="KW-1185">Reference proteome</keyword>
<dbReference type="InterPro" id="IPR002423">
    <property type="entry name" value="Cpn60/GroEL/TCP-1"/>
</dbReference>
<name>A0A6J0TUZ7_9SAUR</name>
<organism evidence="6 7">
    <name type="scientific">Pogona vitticeps</name>
    <name type="common">central bearded dragon</name>
    <dbReference type="NCBI Taxonomy" id="103695"/>
    <lineage>
        <taxon>Eukaryota</taxon>
        <taxon>Metazoa</taxon>
        <taxon>Chordata</taxon>
        <taxon>Craniata</taxon>
        <taxon>Vertebrata</taxon>
        <taxon>Euteleostomi</taxon>
        <taxon>Lepidosauria</taxon>
        <taxon>Squamata</taxon>
        <taxon>Bifurcata</taxon>
        <taxon>Unidentata</taxon>
        <taxon>Episquamata</taxon>
        <taxon>Toxicofera</taxon>
        <taxon>Iguania</taxon>
        <taxon>Acrodonta</taxon>
        <taxon>Agamidae</taxon>
        <taxon>Amphibolurinae</taxon>
        <taxon>Pogona</taxon>
    </lineage>
</organism>
<dbReference type="PANTHER" id="PTHR14667:SF2">
    <property type="entry name" value="BARDET-BIEDL SYNDROME 10 PROTEIN"/>
    <property type="match status" value="1"/>
</dbReference>
<dbReference type="RefSeq" id="XP_020652177.2">
    <property type="nucleotide sequence ID" value="XM_020796518.2"/>
</dbReference>
<evidence type="ECO:0000313" key="6">
    <source>
        <dbReference type="Proteomes" id="UP001652642"/>
    </source>
</evidence>
<protein>
    <submittedName>
        <fullName evidence="7">BBSome complex assembly protein BBS10 isoform X1</fullName>
    </submittedName>
</protein>
<evidence type="ECO:0000256" key="4">
    <source>
        <dbReference type="ARBA" id="ARBA00023186"/>
    </source>
</evidence>
<dbReference type="InterPro" id="IPR017998">
    <property type="entry name" value="Chaperone_TCP-1"/>
</dbReference>
<dbReference type="PANTHER" id="PTHR14667">
    <property type="entry name" value="BARDET-BIEDL SYNDROME 10 PROTEIN"/>
    <property type="match status" value="1"/>
</dbReference>
<evidence type="ECO:0000256" key="5">
    <source>
        <dbReference type="RuleBase" id="RU004187"/>
    </source>
</evidence>
<gene>
    <name evidence="7" type="primary">BBS10</name>
</gene>
<comment type="similarity">
    <text evidence="1 5">Belongs to the TCP-1 chaperonin family.</text>
</comment>
<keyword evidence="3 5" id="KW-0067">ATP-binding</keyword>
<dbReference type="SUPFAM" id="SSF48592">
    <property type="entry name" value="GroEL equatorial domain-like"/>
    <property type="match status" value="1"/>
</dbReference>
<dbReference type="InterPro" id="IPR042619">
    <property type="entry name" value="BBS10"/>
</dbReference>
<dbReference type="InterPro" id="IPR027409">
    <property type="entry name" value="GroEL-like_apical_dom_sf"/>
</dbReference>
<dbReference type="Gene3D" id="1.10.560.10">
    <property type="entry name" value="GroEL-like equatorial domain"/>
    <property type="match status" value="2"/>
</dbReference>
<evidence type="ECO:0000313" key="7">
    <source>
        <dbReference type="RefSeq" id="XP_020652177.2"/>
    </source>
</evidence>
<keyword evidence="2 5" id="KW-0547">Nucleotide-binding</keyword>
<sequence length="739" mass="82504">MATAVPLELRRLVQEASALAGVVRGSLGPQGGQVLLARPTGEVLLSRDGRQVLEALNVASPTARMMIACISTHCSLTGDGAKTFIILLSTLLQALEKLAKGDSTSFCDNIQGREKYKEKLFKLRQISRVLMMIQTEILDNLMTQKVVQHFLSVFSVSHTEMSSKSMRLVLEAYFCGKVGYNRQKFLSELTSDFYFKVTADKNRRDILCLVDEFFAELHVTVTGLPVSHSQILEGLVLPRDFAIYCPADGEKRVLIITESIHSSFSELGVEVMITTTRQYDASEIWIRKRTEALIKHMQDNNIKVLLSSVKQQETVHYYAKNCGISIVECLSPEVISFICRINNISPFVPSRDNICSQITETVVATFCQPLQLGAKRFTHIHFARTCALQHSLILCGPVHGVTKQHAFACHGAFKMLQQMFTALPLTECYGSKSETENFSKDLDNHQQCPAACQYFVGKCISCSNSQASTMRLKPCGYKMEKLSLASASTADREFACSSVHLQKPLGTAVPHFDLQHDALCSVPHKSEDDVVSLENFSPTYKNLKKVLKGAESELLENNPFVFTTVQQSSHSRNVPGQLYPGKDNYTRPDYIASLTYKENKENGNQRKSRSYIKAGSVVPVGGIFEILLHYYLSDYARQCQSPNVSVLCVLIADVLLTIPKTLCREEKRNAFPQLYLEVTTALRNNQLPRNQKHLESVSCKYQLVVSVLHCASMLLGIDLIIGIKRLPQKAEDDNSDIDL</sequence>
<proteinExistence type="inferred from homology"/>
<dbReference type="SUPFAM" id="SSF52029">
    <property type="entry name" value="GroEL apical domain-like"/>
    <property type="match status" value="1"/>
</dbReference>
<reference evidence="7" key="1">
    <citation type="submission" date="2025-08" db="UniProtKB">
        <authorList>
            <consortium name="RefSeq"/>
        </authorList>
    </citation>
    <scope>IDENTIFICATION</scope>
</reference>
<dbReference type="PRINTS" id="PR00304">
    <property type="entry name" value="TCOMPLEXTCP1"/>
</dbReference>
<dbReference type="Proteomes" id="UP001652642">
    <property type="component" value="Chromosome 4"/>
</dbReference>
<evidence type="ECO:0000256" key="2">
    <source>
        <dbReference type="ARBA" id="ARBA00022741"/>
    </source>
</evidence>
<keyword evidence="4 5" id="KW-0143">Chaperone</keyword>
<dbReference type="Gene3D" id="3.50.7.10">
    <property type="entry name" value="GroEL"/>
    <property type="match status" value="1"/>
</dbReference>
<dbReference type="GeneID" id="110080533"/>